<keyword evidence="2" id="KW-1185">Reference proteome</keyword>
<dbReference type="EMBL" id="FNJI01000024">
    <property type="protein sequence ID" value="SDP53954.1"/>
    <property type="molecule type" value="Genomic_DNA"/>
</dbReference>
<dbReference type="Proteomes" id="UP000199073">
    <property type="component" value="Unassembled WGS sequence"/>
</dbReference>
<accession>A0A1H0TJ11</accession>
<proteinExistence type="predicted"/>
<sequence>MTMVVRHFLIRKTINIYFSSSEVWLNYTDNVNIVWYHGPNSIENNRSILKRSQTSNAQGDIYSSKSQLSVSYSRFSDLFAKDATLHEVSEVVMMNFKGARL</sequence>
<evidence type="ECO:0000313" key="2">
    <source>
        <dbReference type="Proteomes" id="UP000199073"/>
    </source>
</evidence>
<reference evidence="1 2" key="1">
    <citation type="submission" date="2016-10" db="EMBL/GenBank/DDBJ databases">
        <authorList>
            <person name="de Groot N.N."/>
        </authorList>
    </citation>
    <scope>NUCLEOTIDE SEQUENCE [LARGE SCALE GENOMIC DNA]</scope>
    <source>
        <strain evidence="1 2">DSM 12130</strain>
    </source>
</reference>
<evidence type="ECO:0000313" key="1">
    <source>
        <dbReference type="EMBL" id="SDP53954.1"/>
    </source>
</evidence>
<protein>
    <submittedName>
        <fullName evidence="1">Uncharacterized protein</fullName>
    </submittedName>
</protein>
<dbReference type="AlphaFoldDB" id="A0A1H0TJ11"/>
<name>A0A1H0TJ11_9BACT</name>
<organism evidence="1 2">
    <name type="scientific">Desulforhopalus singaporensis</name>
    <dbReference type="NCBI Taxonomy" id="91360"/>
    <lineage>
        <taxon>Bacteria</taxon>
        <taxon>Pseudomonadati</taxon>
        <taxon>Thermodesulfobacteriota</taxon>
        <taxon>Desulfobulbia</taxon>
        <taxon>Desulfobulbales</taxon>
        <taxon>Desulfocapsaceae</taxon>
        <taxon>Desulforhopalus</taxon>
    </lineage>
</organism>
<gene>
    <name evidence="1" type="ORF">SAMN05660330_03128</name>
</gene>